<dbReference type="OrthoDB" id="348118at2"/>
<sequence>MDLIKLTNRVALISVLLLVYWVFIFICSSVFGFKVVQTQMTEMFMLSILGIFAILAGAIILNIMYNLTAIARGRPQPQAISPTRSRRLSLLFAGSFALIFALLYLGDAATTSKRERTLLDTASHLIEEQQTIIQRLGNYRFERDYIAQATNDLIRLQRIESQFPQITVIVRDSIEDDLVLMGFSSTNKLRDNQPPSRLDYLVSTTAPERRYLHGVFDAVISEPRYSSQNNKQEVFYPIVTGQGRIVLHLSQFNRYGKFGS</sequence>
<dbReference type="RefSeq" id="WP_093474071.1">
    <property type="nucleotide sequence ID" value="NZ_FOUI01000004.1"/>
</dbReference>
<dbReference type="Proteomes" id="UP000243629">
    <property type="component" value="Unassembled WGS sequence"/>
</dbReference>
<feature type="transmembrane region" description="Helical" evidence="1">
    <location>
        <begin position="43"/>
        <end position="67"/>
    </location>
</feature>
<protein>
    <submittedName>
        <fullName evidence="2">Uncharacterized protein</fullName>
    </submittedName>
</protein>
<feature type="transmembrane region" description="Helical" evidence="1">
    <location>
        <begin position="12"/>
        <end position="31"/>
    </location>
</feature>
<evidence type="ECO:0000256" key="1">
    <source>
        <dbReference type="SAM" id="Phobius"/>
    </source>
</evidence>
<keyword evidence="1" id="KW-0812">Transmembrane</keyword>
<name>A0A1I4QGP1_9GAMM</name>
<keyword evidence="1" id="KW-1133">Transmembrane helix</keyword>
<dbReference type="AlphaFoldDB" id="A0A1I4QGP1"/>
<evidence type="ECO:0000313" key="3">
    <source>
        <dbReference type="Proteomes" id="UP000243629"/>
    </source>
</evidence>
<dbReference type="EMBL" id="FOUI01000004">
    <property type="protein sequence ID" value="SFM39271.1"/>
    <property type="molecule type" value="Genomic_DNA"/>
</dbReference>
<reference evidence="3" key="1">
    <citation type="submission" date="2016-10" db="EMBL/GenBank/DDBJ databases">
        <authorList>
            <person name="Varghese N."/>
            <person name="Submissions S."/>
        </authorList>
    </citation>
    <scope>NUCLEOTIDE SEQUENCE [LARGE SCALE GENOMIC DNA]</scope>
    <source>
        <strain evidence="3">DSM 24213</strain>
    </source>
</reference>
<feature type="transmembrane region" description="Helical" evidence="1">
    <location>
        <begin position="88"/>
        <end position="106"/>
    </location>
</feature>
<gene>
    <name evidence="2" type="ORF">SAMN05216217_104160</name>
</gene>
<proteinExistence type="predicted"/>
<keyword evidence="3" id="KW-1185">Reference proteome</keyword>
<keyword evidence="1" id="KW-0472">Membrane</keyword>
<accession>A0A1I4QGP1</accession>
<organism evidence="2 3">
    <name type="scientific">Halopseudomonas yangmingensis</name>
    <dbReference type="NCBI Taxonomy" id="1720063"/>
    <lineage>
        <taxon>Bacteria</taxon>
        <taxon>Pseudomonadati</taxon>
        <taxon>Pseudomonadota</taxon>
        <taxon>Gammaproteobacteria</taxon>
        <taxon>Pseudomonadales</taxon>
        <taxon>Pseudomonadaceae</taxon>
        <taxon>Halopseudomonas</taxon>
    </lineage>
</organism>
<evidence type="ECO:0000313" key="2">
    <source>
        <dbReference type="EMBL" id="SFM39271.1"/>
    </source>
</evidence>